<dbReference type="InterPro" id="IPR049517">
    <property type="entry name" value="ACX-like_C"/>
</dbReference>
<gene>
    <name evidence="4" type="ORF">LR394_07540</name>
</gene>
<comment type="caution">
    <text evidence="4">The sequence shown here is derived from an EMBL/GenBank/DDBJ whole genome shotgun (WGS) entry which is preliminary data.</text>
</comment>
<proteinExistence type="predicted"/>
<dbReference type="RefSeq" id="WP_231439894.1">
    <property type="nucleotide sequence ID" value="NZ_JAJOMB010000003.1"/>
</dbReference>
<keyword evidence="5" id="KW-1185">Reference proteome</keyword>
<dbReference type="Proteomes" id="UP001138997">
    <property type="component" value="Unassembled WGS sequence"/>
</dbReference>
<evidence type="ECO:0000259" key="2">
    <source>
        <dbReference type="Pfam" id="PF05378"/>
    </source>
</evidence>
<reference evidence="4" key="1">
    <citation type="submission" date="2021-11" db="EMBL/GenBank/DDBJ databases">
        <title>Streptomyces corallinus and Kineosporia corallina sp. nov., two new coral-derived marine actinobacteria.</title>
        <authorList>
            <person name="Buangrab K."/>
            <person name="Sutthacheep M."/>
            <person name="Yeemin T."/>
            <person name="Harunari E."/>
            <person name="Igarashi Y."/>
            <person name="Sripreechasak P."/>
            <person name="Kanchanasin P."/>
            <person name="Tanasupawat S."/>
            <person name="Phongsopitanun W."/>
        </authorList>
    </citation>
    <scope>NUCLEOTIDE SEQUENCE</scope>
    <source>
        <strain evidence="4">JCM 31032</strain>
    </source>
</reference>
<feature type="domain" description="Hydantoinase/oxoprolinase N-terminal" evidence="2">
    <location>
        <begin position="4"/>
        <end position="181"/>
    </location>
</feature>
<dbReference type="EMBL" id="JAJOMB010000003">
    <property type="protein sequence ID" value="MCD5310742.1"/>
    <property type="molecule type" value="Genomic_DNA"/>
</dbReference>
<evidence type="ECO:0000259" key="3">
    <source>
        <dbReference type="Pfam" id="PF19278"/>
    </source>
</evidence>
<dbReference type="Pfam" id="PF19278">
    <property type="entry name" value="Hydant_A_C"/>
    <property type="match status" value="1"/>
</dbReference>
<dbReference type="GO" id="GO:0006749">
    <property type="term" value="P:glutathione metabolic process"/>
    <property type="evidence" value="ECO:0007669"/>
    <property type="project" value="TreeGrafter"/>
</dbReference>
<dbReference type="GO" id="GO:0017168">
    <property type="term" value="F:5-oxoprolinase (ATP-hydrolyzing) activity"/>
    <property type="evidence" value="ECO:0007669"/>
    <property type="project" value="TreeGrafter"/>
</dbReference>
<dbReference type="PANTHER" id="PTHR11365:SF23">
    <property type="entry name" value="HYPOTHETICAL 5-OXOPROLINASE (EUROFUNG)-RELATED"/>
    <property type="match status" value="1"/>
</dbReference>
<dbReference type="PANTHER" id="PTHR11365">
    <property type="entry name" value="5-OXOPROLINASE RELATED"/>
    <property type="match status" value="1"/>
</dbReference>
<accession>A0A9X1N915</accession>
<dbReference type="AlphaFoldDB" id="A0A9X1N915"/>
<dbReference type="GO" id="GO:0005829">
    <property type="term" value="C:cytosol"/>
    <property type="evidence" value="ECO:0007669"/>
    <property type="project" value="TreeGrafter"/>
</dbReference>
<sequence length="679" mass="71376">MSVKVAVDIGGTFVDAVAYDTTTGAIRVHKVSTTPAAPAEGVLRGVAALQADLSEVESFAHGTTLGLNAILQRNGAKVGVITTEGFADVLEIARAGIPADRMYDFVYQRPRPLVPRRHRLGVPERLDASGAVVTPLDEAAVLEAGRKLVEEQGLRSIAVCFLHSYANPAHEQRAAEVLREAFPGVAVSVSSDLTREYREYERTSTVVLDAYIRPVLNDYLDMLEQGLAGQGLTEHLHIMRSGGGAMTAALAKQAPLHTVLSGPAGGVVGATFLARELGLDNVLSFDVGGTSVDACVIVDGSPTEVHEAEIDGLPLLIPIYDIRTIGAGGGSIAWMDAGLLKVGPRSAGAVPGPVAYGKGGTEPTVTDAAFALGWLDPGAFLGGQMTVSADAARAAIGEKVATPLGLDETAAAASILEILVARTVGAMREITIERGLDPREFTLMAFGGAGPLIAPMLAREMDLGTTLVPAVPAAFSAFGMLMSDLEYEFAATTMVSLSDESLAALSPTFAELEARAVEALDTQHVPQESRRLVRTVDVRYLGQEHSLPVELREGDAAADILKRFGELHEARHGHAMDVAGQIFSVRLRAVGEEPKPGLVTLEAGEGTPEPVGSRRAFDMAARDWAQFPVYERGTFRAGQSVAGPAIVEEGTSTTVFFSDQSLTVDAYGHLLITSNGASQ</sequence>
<dbReference type="InterPro" id="IPR045079">
    <property type="entry name" value="Oxoprolinase-like"/>
</dbReference>
<dbReference type="InterPro" id="IPR002821">
    <property type="entry name" value="Hydantoinase_A"/>
</dbReference>
<evidence type="ECO:0000313" key="4">
    <source>
        <dbReference type="EMBL" id="MCD5310742.1"/>
    </source>
</evidence>
<dbReference type="InterPro" id="IPR008040">
    <property type="entry name" value="Hydant_A_N"/>
</dbReference>
<feature type="domain" description="Acetophenone carboxylase-like C-terminal" evidence="3">
    <location>
        <begin position="503"/>
        <end position="667"/>
    </location>
</feature>
<protein>
    <submittedName>
        <fullName evidence="4">Hydantoinase/oxoprolinase family protein</fullName>
    </submittedName>
</protein>
<evidence type="ECO:0000313" key="5">
    <source>
        <dbReference type="Proteomes" id="UP001138997"/>
    </source>
</evidence>
<dbReference type="Pfam" id="PF05378">
    <property type="entry name" value="Hydant_A_N"/>
    <property type="match status" value="1"/>
</dbReference>
<dbReference type="Pfam" id="PF01968">
    <property type="entry name" value="Hydantoinase_A"/>
    <property type="match status" value="1"/>
</dbReference>
<evidence type="ECO:0000259" key="1">
    <source>
        <dbReference type="Pfam" id="PF01968"/>
    </source>
</evidence>
<feature type="domain" description="Hydantoinase A/oxoprolinase" evidence="1">
    <location>
        <begin position="202"/>
        <end position="488"/>
    </location>
</feature>
<name>A0A9X1N915_9ACTN</name>
<organism evidence="4 5">
    <name type="scientific">Kineosporia babensis</name>
    <dbReference type="NCBI Taxonomy" id="499548"/>
    <lineage>
        <taxon>Bacteria</taxon>
        <taxon>Bacillati</taxon>
        <taxon>Actinomycetota</taxon>
        <taxon>Actinomycetes</taxon>
        <taxon>Kineosporiales</taxon>
        <taxon>Kineosporiaceae</taxon>
        <taxon>Kineosporia</taxon>
    </lineage>
</organism>